<protein>
    <submittedName>
        <fullName evidence="1">Uncharacterized protein</fullName>
    </submittedName>
</protein>
<sequence>MEKLTFVEITEDNFLEVTQDMDAECTEYIKGERELGMHFYDNSPICGCVSGMMWFKDKHELFYNLCNGSFMYMDYSSPEDYKEEINEIRKQLQENYEKKPPNEEIFRLVNSLFRNTQIDWLGTFEDLYKYKVLMSYDPDINLYGKSEKEMREELIEKVNEGVC</sequence>
<dbReference type="EMBL" id="CP076132">
    <property type="protein sequence ID" value="QWG00558.1"/>
    <property type="molecule type" value="Genomic_DNA"/>
</dbReference>
<dbReference type="RefSeq" id="WP_169663050.1">
    <property type="nucleotide sequence ID" value="NZ_CP076132.1"/>
</dbReference>
<gene>
    <name evidence="1" type="ORF">KMW28_12940</name>
</gene>
<name>A0AAX1N3Z6_9BACT</name>
<dbReference type="Proteomes" id="UP000678679">
    <property type="component" value="Chromosome 1"/>
</dbReference>
<dbReference type="KEGG" id="fya:KMW28_12940"/>
<evidence type="ECO:0000313" key="1">
    <source>
        <dbReference type="EMBL" id="QWG00558.1"/>
    </source>
</evidence>
<evidence type="ECO:0000313" key="2">
    <source>
        <dbReference type="Proteomes" id="UP000678679"/>
    </source>
</evidence>
<proteinExistence type="predicted"/>
<organism evidence="1 2">
    <name type="scientific">Flammeovirga yaeyamensis</name>
    <dbReference type="NCBI Taxonomy" id="367791"/>
    <lineage>
        <taxon>Bacteria</taxon>
        <taxon>Pseudomonadati</taxon>
        <taxon>Bacteroidota</taxon>
        <taxon>Cytophagia</taxon>
        <taxon>Cytophagales</taxon>
        <taxon>Flammeovirgaceae</taxon>
        <taxon>Flammeovirga</taxon>
    </lineage>
</organism>
<accession>A0AAX1N3Z6</accession>
<reference evidence="1 2" key="1">
    <citation type="submission" date="2021-05" db="EMBL/GenBank/DDBJ databases">
        <title>Comparative genomic studies on the polysaccharide-degrading batcterial strains of the Flammeovirga genus.</title>
        <authorList>
            <person name="Zewei F."/>
            <person name="Zheng Z."/>
            <person name="Yu L."/>
            <person name="Ruyue G."/>
            <person name="Yanhong M."/>
            <person name="Yuanyuan C."/>
            <person name="Jingyan G."/>
            <person name="Wenjun H."/>
        </authorList>
    </citation>
    <scope>NUCLEOTIDE SEQUENCE [LARGE SCALE GENOMIC DNA]</scope>
    <source>
        <strain evidence="1 2">NBRC:100898</strain>
    </source>
</reference>
<keyword evidence="2" id="KW-1185">Reference proteome</keyword>
<dbReference type="AlphaFoldDB" id="A0AAX1N3Z6"/>